<dbReference type="InterPro" id="IPR000772">
    <property type="entry name" value="Ricin_B_lectin"/>
</dbReference>
<name>A0A2A7S4D7_BURGA</name>
<dbReference type="InterPro" id="IPR035992">
    <property type="entry name" value="Ricin_B-like_lectins"/>
</dbReference>
<dbReference type="Gene3D" id="2.80.10.50">
    <property type="match status" value="1"/>
</dbReference>
<evidence type="ECO:0000259" key="1">
    <source>
        <dbReference type="Pfam" id="PF14200"/>
    </source>
</evidence>
<dbReference type="Proteomes" id="UP000220629">
    <property type="component" value="Unassembled WGS sequence"/>
</dbReference>
<comment type="caution">
    <text evidence="2">The sequence shown here is derived from an EMBL/GenBank/DDBJ whole genome shotgun (WGS) entry which is preliminary data.</text>
</comment>
<proteinExistence type="predicted"/>
<dbReference type="AlphaFoldDB" id="A0A2A7S4D7"/>
<accession>A0A2A7S4D7</accession>
<organism evidence="2 3">
    <name type="scientific">Burkholderia gladioli</name>
    <name type="common">Pseudomonas marginata</name>
    <name type="synonym">Phytomonas marginata</name>
    <dbReference type="NCBI Taxonomy" id="28095"/>
    <lineage>
        <taxon>Bacteria</taxon>
        <taxon>Pseudomonadati</taxon>
        <taxon>Pseudomonadota</taxon>
        <taxon>Betaproteobacteria</taxon>
        <taxon>Burkholderiales</taxon>
        <taxon>Burkholderiaceae</taxon>
        <taxon>Burkholderia</taxon>
    </lineage>
</organism>
<feature type="domain" description="Ricin B lectin" evidence="1">
    <location>
        <begin position="488"/>
        <end position="565"/>
    </location>
</feature>
<dbReference type="SUPFAM" id="SSF50370">
    <property type="entry name" value="Ricin B-like lectins"/>
    <property type="match status" value="1"/>
</dbReference>
<protein>
    <recommendedName>
        <fullName evidence="1">Ricin B lectin domain-containing protein</fullName>
    </recommendedName>
</protein>
<dbReference type="RefSeq" id="WP_098154027.1">
    <property type="nucleotide sequence ID" value="NZ_CADEPP010000029.1"/>
</dbReference>
<evidence type="ECO:0000313" key="2">
    <source>
        <dbReference type="EMBL" id="PEH38441.1"/>
    </source>
</evidence>
<evidence type="ECO:0000313" key="3">
    <source>
        <dbReference type="Proteomes" id="UP000220629"/>
    </source>
</evidence>
<dbReference type="EMBL" id="PDDY01000004">
    <property type="protein sequence ID" value="PEH38441.1"/>
    <property type="molecule type" value="Genomic_DNA"/>
</dbReference>
<sequence>MKSMQGRLATIAGTSLLCMAASAQTASFSVGPSVAASPVSDSPNSLFIDRDGSFYAQNALSQYDDNPDNHYWKFYSGADVDNLSEARAHSQYDTRVLCNDRNPVAIALFGQPVTSRTGYTQADYCDLVGVWVDPDSGNWYGVVHNELFGNDPRVDAISYAISTDQGANWTLQDPILTSPYGRGDPKTPYYYYGDGDPRLYVDNVGGYFYIFYTSRIQGQNGNPGGFDNYMWAHAARAPIKDKMKPASWQKFYAGKWQQVPGTNWTCDAATAAATPCTTAPVSSSLESNIAGPTSDLGAQGGPAADGTGSERFVPPAQGAGDLLSAGYTNGTMRVMNVAWNLYLQKYVAVAEDRAITKPGTRDFDYNGPASTLKFYVSDDLATQQWRFAGSVPYQTASWYRWFTDSVSKTASDTLGNRFRTYCVYGKCQTYGAEYADVTITPDASRDAASLAYADAGGMHLAVKSAPVQAYIVHPGNGGTNLPAAASGAWTLGALGDGFFTLQLGGRYLGVGSGNAGRAWGAAPVWSSSAGGVQQQWYFQKIGSGGSGGYRIVNRYSGLALNVSGTALTSDLAGVTTVPIRSWDAAAGASIPVWPQAGQALRLVAR</sequence>
<reference evidence="3" key="1">
    <citation type="submission" date="2017-09" db="EMBL/GenBank/DDBJ databases">
        <title>FDA dAtabase for Regulatory Grade micrObial Sequences (FDA-ARGOS): Supporting development and validation of Infectious Disease Dx tests.</title>
        <authorList>
            <person name="Minogue T."/>
            <person name="Wolcott M."/>
            <person name="Wasieloski L."/>
            <person name="Aguilar W."/>
            <person name="Moore D."/>
            <person name="Tallon L."/>
            <person name="Sadzewicz L."/>
            <person name="Ott S."/>
            <person name="Zhao X."/>
            <person name="Nagaraj S."/>
            <person name="Vavikolanu K."/>
            <person name="Aluvathingal J."/>
            <person name="Nadendla S."/>
            <person name="Sichtig H."/>
        </authorList>
    </citation>
    <scope>NUCLEOTIDE SEQUENCE [LARGE SCALE GENOMIC DNA]</scope>
    <source>
        <strain evidence="3">FDAARGOS_390</strain>
    </source>
</reference>
<dbReference type="Pfam" id="PF14200">
    <property type="entry name" value="RicinB_lectin_2"/>
    <property type="match status" value="1"/>
</dbReference>
<gene>
    <name evidence="2" type="ORF">CRM94_29060</name>
</gene>
<dbReference type="CDD" id="cd00161">
    <property type="entry name" value="beta-trefoil_Ricin-like"/>
    <property type="match status" value="1"/>
</dbReference>